<dbReference type="EMBL" id="BMAT01005608">
    <property type="protein sequence ID" value="GFR96895.1"/>
    <property type="molecule type" value="Genomic_DNA"/>
</dbReference>
<gene>
    <name evidence="2" type="ORF">ElyMa_002732100</name>
</gene>
<comment type="caution">
    <text evidence="2">The sequence shown here is derived from an EMBL/GenBank/DDBJ whole genome shotgun (WGS) entry which is preliminary data.</text>
</comment>
<keyword evidence="1" id="KW-0472">Membrane</keyword>
<accession>A0AAV4HHK0</accession>
<evidence type="ECO:0000256" key="1">
    <source>
        <dbReference type="SAM" id="Phobius"/>
    </source>
</evidence>
<proteinExistence type="predicted"/>
<evidence type="ECO:0000313" key="3">
    <source>
        <dbReference type="Proteomes" id="UP000762676"/>
    </source>
</evidence>
<keyword evidence="1" id="KW-0812">Transmembrane</keyword>
<evidence type="ECO:0000313" key="2">
    <source>
        <dbReference type="EMBL" id="GFR96895.1"/>
    </source>
</evidence>
<sequence>MFVSPCWDNRKWIVWRAVIDTTGCPAESELTVRRAVCSTSAAAAVTGYPGTMTFSKNCTLFVFCLCKMIYYILGISFATLPSALSYAVFLSA</sequence>
<dbReference type="AlphaFoldDB" id="A0AAV4HHK0"/>
<name>A0AAV4HHK0_9GAST</name>
<protein>
    <submittedName>
        <fullName evidence="2">Uncharacterized protein</fullName>
    </submittedName>
</protein>
<reference evidence="2 3" key="1">
    <citation type="journal article" date="2021" name="Elife">
        <title>Chloroplast acquisition without the gene transfer in kleptoplastic sea slugs, Plakobranchus ocellatus.</title>
        <authorList>
            <person name="Maeda T."/>
            <person name="Takahashi S."/>
            <person name="Yoshida T."/>
            <person name="Shimamura S."/>
            <person name="Takaki Y."/>
            <person name="Nagai Y."/>
            <person name="Toyoda A."/>
            <person name="Suzuki Y."/>
            <person name="Arimoto A."/>
            <person name="Ishii H."/>
            <person name="Satoh N."/>
            <person name="Nishiyama T."/>
            <person name="Hasebe M."/>
            <person name="Maruyama T."/>
            <person name="Minagawa J."/>
            <person name="Obokata J."/>
            <person name="Shigenobu S."/>
        </authorList>
    </citation>
    <scope>NUCLEOTIDE SEQUENCE [LARGE SCALE GENOMIC DNA]</scope>
</reference>
<keyword evidence="1" id="KW-1133">Transmembrane helix</keyword>
<feature type="transmembrane region" description="Helical" evidence="1">
    <location>
        <begin position="68"/>
        <end position="89"/>
    </location>
</feature>
<dbReference type="Proteomes" id="UP000762676">
    <property type="component" value="Unassembled WGS sequence"/>
</dbReference>
<organism evidence="2 3">
    <name type="scientific">Elysia marginata</name>
    <dbReference type="NCBI Taxonomy" id="1093978"/>
    <lineage>
        <taxon>Eukaryota</taxon>
        <taxon>Metazoa</taxon>
        <taxon>Spiralia</taxon>
        <taxon>Lophotrochozoa</taxon>
        <taxon>Mollusca</taxon>
        <taxon>Gastropoda</taxon>
        <taxon>Heterobranchia</taxon>
        <taxon>Euthyneura</taxon>
        <taxon>Panpulmonata</taxon>
        <taxon>Sacoglossa</taxon>
        <taxon>Placobranchoidea</taxon>
        <taxon>Plakobranchidae</taxon>
        <taxon>Elysia</taxon>
    </lineage>
</organism>
<keyword evidence="3" id="KW-1185">Reference proteome</keyword>